<dbReference type="PANTHER" id="PTHR10642:SF26">
    <property type="entry name" value="RIBONUCLEASE H1"/>
    <property type="match status" value="1"/>
</dbReference>
<evidence type="ECO:0000256" key="10">
    <source>
        <dbReference type="ARBA" id="ARBA00022801"/>
    </source>
</evidence>
<dbReference type="EC" id="3.1.26.4" evidence="5"/>
<feature type="compositionally biased region" description="Polar residues" evidence="12">
    <location>
        <begin position="515"/>
        <end position="526"/>
    </location>
</feature>
<comment type="caution">
    <text evidence="14">The sequence shown here is derived from an EMBL/GenBank/DDBJ whole genome shotgun (WGS) entry which is preliminary data.</text>
</comment>
<dbReference type="InterPro" id="IPR012337">
    <property type="entry name" value="RNaseH-like_sf"/>
</dbReference>
<dbReference type="FunFam" id="3.30.420.10:FF:000090">
    <property type="entry name" value="Ribonuclease H"/>
    <property type="match status" value="1"/>
</dbReference>
<dbReference type="PROSITE" id="PS50879">
    <property type="entry name" value="RNASE_H_1"/>
    <property type="match status" value="2"/>
</dbReference>
<dbReference type="Pfam" id="PF01693">
    <property type="entry name" value="Cauli_VI"/>
    <property type="match status" value="4"/>
</dbReference>
<dbReference type="GO" id="GO:0043137">
    <property type="term" value="P:DNA replication, removal of RNA primer"/>
    <property type="evidence" value="ECO:0007669"/>
    <property type="project" value="TreeGrafter"/>
</dbReference>
<comment type="similarity">
    <text evidence="4">Belongs to the RNase H family.</text>
</comment>
<reference evidence="14 15" key="1">
    <citation type="journal article" date="2016" name="Genome Biol. Evol.">
        <title>Divergent and convergent evolution of fungal pathogenicity.</title>
        <authorList>
            <person name="Shang Y."/>
            <person name="Xiao G."/>
            <person name="Zheng P."/>
            <person name="Cen K."/>
            <person name="Zhan S."/>
            <person name="Wang C."/>
        </authorList>
    </citation>
    <scope>NUCLEOTIDE SEQUENCE [LARGE SCALE GENOMIC DNA]</scope>
    <source>
        <strain evidence="14 15">ARSEF 7405</strain>
    </source>
</reference>
<feature type="region of interest" description="Disordered" evidence="12">
    <location>
        <begin position="697"/>
        <end position="732"/>
    </location>
</feature>
<evidence type="ECO:0000313" key="14">
    <source>
        <dbReference type="EMBL" id="KZZ86990.1"/>
    </source>
</evidence>
<dbReference type="GO" id="GO:0004523">
    <property type="term" value="F:RNA-DNA hybrid ribonuclease activity"/>
    <property type="evidence" value="ECO:0007669"/>
    <property type="project" value="UniProtKB-EC"/>
</dbReference>
<feature type="compositionally biased region" description="Polar residues" evidence="12">
    <location>
        <begin position="72"/>
        <end position="83"/>
    </location>
</feature>
<feature type="compositionally biased region" description="Low complexity" evidence="12">
    <location>
        <begin position="194"/>
        <end position="205"/>
    </location>
</feature>
<dbReference type="InterPro" id="IPR011320">
    <property type="entry name" value="RNase_H1_N"/>
</dbReference>
<feature type="compositionally biased region" description="Low complexity" evidence="12">
    <location>
        <begin position="578"/>
        <end position="593"/>
    </location>
</feature>
<keyword evidence="10" id="KW-0378">Hydrolase</keyword>
<feature type="compositionally biased region" description="Basic and acidic residues" evidence="12">
    <location>
        <begin position="594"/>
        <end position="671"/>
    </location>
</feature>
<feature type="compositionally biased region" description="Polar residues" evidence="12">
    <location>
        <begin position="283"/>
        <end position="300"/>
    </location>
</feature>
<evidence type="ECO:0000256" key="7">
    <source>
        <dbReference type="ARBA" id="ARBA00022722"/>
    </source>
</evidence>
<dbReference type="Proteomes" id="UP000242877">
    <property type="component" value="Unassembled WGS sequence"/>
</dbReference>
<proteinExistence type="inferred from homology"/>
<sequence>MTLVRLRTLASKRIRPMQPLVHPRLRQISIFSFIRNITATNAVHNNDANAAARPKPLIPDELVDQQQQQQQSTEDAVSENQTDGLPVAETEPASDEKPSPSGMTKQESPDGTDAKETEELMVSSKDAAPVQEEAGIDKLDMISPDPPTEPATPEKPDLNEVEISAQEELTKKPESSATNDKSNPDGIDASSDLSSKSPVATTTSPPTAPTPEPFEKSQTNPSPSSQVESDSVISALNAIESTEPPIQTSAEAPKENTQDEPIEETNLPESPREQQQEELKKISQVQPVEVPSSTSQTPQETPEKDTQKKPADASPNAITKITEAAHAIASPVKLPTFDIMQKIHMPEENKLQITFPIIQSLMKRPEPKKISSEIQLKAWGSLPRDVEYFNEAQIPIIATPSSPSDTAAVTSEGKSAQGSSESSEVPADDSQETASQSPDKAPGKKTLFEKFIGKVSEIATGKHPDNNTSNNKPNESNPTTQEKAGEKKETGDAKKEAQSAENPAEKESSSGKAPETNSPESQANSSKAKRRALRRERAKIAEERAAAAKARQAELAEQARQKAVQAYKLKANTEQKQSASSDAATSKAAQENEAPAKEEDKAKPANKPEQEKDKSDNQTANDKAKALKEKFAAEQVKAEKARLERAQVAKARAEQAKADRAAAEKAKAEKAAADKAKAQAQKAAQEKALAEKAAAAEKVKADKVAAEKARSQKEAAERRNEANFLEQDYDEDYDDESVSKRAKYYAVKNGNNPGIYYQWSDCQAQIEGYDSPVYKAFDSLVEADEFMRAPGPKRWGPPPSKQKFYGVQQGRVPGVYSTWSEARDQVMDHPEPRYRKFDSFEEAEEFVKINDEYVPQSEECDEPEEMALAASGMNGPPVEYQFQTSQRNNTVEIVTPSFTLRVFPNGNAAPADVQRTQSSTVDRPSTKAAANKLAEKIPELLYTLPEARVVAASKKKEIPVYTDGACSGNGRVSGRAGIGVYFGPGDLRNIAEPLPGVRQTSARAELAAIARALEVVRRDFNIAIFSDSKYAVNCLTAWYVGWQRNNWMTSDGRPVENKDIIQSILTKIEERERLSASTRLEWVRGHNRNKWNEQADKLANDGVRKAFAMQNTTFELDLFSSYQFTASIVASSSLSINFFKVLFFRTGNPLKARLPPRTPLLIGVFLQVFRMGSEIVQGSPGRTAEAASADNSRAQNTPTTPSVAGRKRSLSPLSATSPAYARTTPATSVTKYYAVRTGRKPGIYYSWNDCRAQVGGFKGARYKSFTTLADADAFVRGTQIDAPLLLNPAQSAPASKSGEKFYGVRAGKKPGVYVNWSDAKAQIIGFKNPKYRKFDTREAADSFVKYGNPYGLRDSEGLRPQPPKDEEGKEIPAGEGPLPEGAVDGFDPNVVLDPVSGDIKYKDPEQHKKTKLQPKDNDEMLNIYTDGSSLSNGRIGAQAGVGVYFGPGDERNVSEPLEGKRQTNQRAELTAVLRALEIAPRSRDVRIFTDSRYSIMCVTEWFQKWRSNGWKNASNKPVENKDLISSIIDKIEERDSLGSKTLFEWVKGHNNDPGNEAADQLAVDGARRVLKPGEEADIA</sequence>
<dbReference type="InterPro" id="IPR036397">
    <property type="entry name" value="RNaseH_sf"/>
</dbReference>
<keyword evidence="7" id="KW-0540">Nuclease</keyword>
<evidence type="ECO:0000256" key="2">
    <source>
        <dbReference type="ARBA" id="ARBA00001946"/>
    </source>
</evidence>
<comment type="catalytic activity">
    <reaction evidence="1">
        <text>Endonucleolytic cleavage to 5'-phosphomonoester.</text>
        <dbReference type="EC" id="3.1.26.4"/>
    </reaction>
</comment>
<feature type="domain" description="RNase H type-1" evidence="13">
    <location>
        <begin position="954"/>
        <end position="1104"/>
    </location>
</feature>
<name>A0A166N062_9EURO</name>
<feature type="compositionally biased region" description="Polar residues" evidence="12">
    <location>
        <begin position="1189"/>
        <end position="1202"/>
    </location>
</feature>
<evidence type="ECO:0000313" key="15">
    <source>
        <dbReference type="Proteomes" id="UP000242877"/>
    </source>
</evidence>
<dbReference type="Pfam" id="PF00075">
    <property type="entry name" value="RNase_H"/>
    <property type="match status" value="2"/>
</dbReference>
<feature type="compositionally biased region" description="Basic and acidic residues" evidence="12">
    <location>
        <begin position="538"/>
        <end position="560"/>
    </location>
</feature>
<feature type="region of interest" description="Disordered" evidence="12">
    <location>
        <begin position="397"/>
        <end position="671"/>
    </location>
</feature>
<gene>
    <name evidence="14" type="ORF">AAP_06025</name>
</gene>
<feature type="compositionally biased region" description="Basic and acidic residues" evidence="12">
    <location>
        <begin position="1353"/>
        <end position="1372"/>
    </location>
</feature>
<organism evidence="14 15">
    <name type="scientific">Ascosphaera apis ARSEF 7405</name>
    <dbReference type="NCBI Taxonomy" id="392613"/>
    <lineage>
        <taxon>Eukaryota</taxon>
        <taxon>Fungi</taxon>
        <taxon>Dikarya</taxon>
        <taxon>Ascomycota</taxon>
        <taxon>Pezizomycotina</taxon>
        <taxon>Eurotiomycetes</taxon>
        <taxon>Eurotiomycetidae</taxon>
        <taxon>Onygenales</taxon>
        <taxon>Ascosphaeraceae</taxon>
        <taxon>Ascosphaera</taxon>
    </lineage>
</organism>
<feature type="region of interest" description="Disordered" evidence="12">
    <location>
        <begin position="1347"/>
        <end position="1389"/>
    </location>
</feature>
<dbReference type="InterPro" id="IPR050092">
    <property type="entry name" value="RNase_H"/>
</dbReference>
<evidence type="ECO:0000256" key="8">
    <source>
        <dbReference type="ARBA" id="ARBA00022723"/>
    </source>
</evidence>
<feature type="domain" description="RNase H type-1" evidence="13">
    <location>
        <begin position="1417"/>
        <end position="1567"/>
    </location>
</feature>
<evidence type="ECO:0000256" key="4">
    <source>
        <dbReference type="ARBA" id="ARBA00005300"/>
    </source>
</evidence>
<dbReference type="InterPro" id="IPR009027">
    <property type="entry name" value="Ribosomal_bL9/RNase_H1_N"/>
</dbReference>
<dbReference type="VEuPathDB" id="FungiDB:AAP_06025"/>
<feature type="compositionally biased region" description="Basic and acidic residues" evidence="12">
    <location>
        <begin position="697"/>
        <end position="721"/>
    </location>
</feature>
<feature type="compositionally biased region" description="Low complexity" evidence="12">
    <location>
        <begin position="466"/>
        <end position="480"/>
    </location>
</feature>
<evidence type="ECO:0000256" key="12">
    <source>
        <dbReference type="SAM" id="MobiDB-lite"/>
    </source>
</evidence>
<dbReference type="Gene3D" id="3.40.970.10">
    <property type="entry name" value="Ribonuclease H1, N-terminal domain"/>
    <property type="match status" value="4"/>
</dbReference>
<dbReference type="SUPFAM" id="SSF53098">
    <property type="entry name" value="Ribonuclease H-like"/>
    <property type="match status" value="2"/>
</dbReference>
<evidence type="ECO:0000259" key="13">
    <source>
        <dbReference type="PROSITE" id="PS50879"/>
    </source>
</evidence>
<feature type="region of interest" description="Disordered" evidence="12">
    <location>
        <begin position="1180"/>
        <end position="1218"/>
    </location>
</feature>
<evidence type="ECO:0000256" key="3">
    <source>
        <dbReference type="ARBA" id="ARBA00004065"/>
    </source>
</evidence>
<keyword evidence="11" id="KW-0460">Magnesium</keyword>
<dbReference type="GO" id="GO:0003676">
    <property type="term" value="F:nucleic acid binding"/>
    <property type="evidence" value="ECO:0007669"/>
    <property type="project" value="InterPro"/>
</dbReference>
<dbReference type="EMBL" id="AZGZ01000041">
    <property type="protein sequence ID" value="KZZ86990.1"/>
    <property type="molecule type" value="Genomic_DNA"/>
</dbReference>
<feature type="compositionally biased region" description="Basic and acidic residues" evidence="12">
    <location>
        <begin position="483"/>
        <end position="509"/>
    </location>
</feature>
<keyword evidence="15" id="KW-1185">Reference proteome</keyword>
<feature type="compositionally biased region" description="Basic and acidic residues" evidence="12">
    <location>
        <begin position="301"/>
        <end position="311"/>
    </location>
</feature>
<feature type="compositionally biased region" description="Polar residues" evidence="12">
    <location>
        <begin position="216"/>
        <end position="234"/>
    </location>
</feature>
<dbReference type="PANTHER" id="PTHR10642">
    <property type="entry name" value="RIBONUCLEASE H1"/>
    <property type="match status" value="1"/>
</dbReference>
<keyword evidence="8" id="KW-0479">Metal-binding</keyword>
<protein>
    <recommendedName>
        <fullName evidence="6">Ribonuclease H</fullName>
        <ecNumber evidence="5">3.1.26.4</ecNumber>
    </recommendedName>
</protein>
<evidence type="ECO:0000256" key="1">
    <source>
        <dbReference type="ARBA" id="ARBA00000077"/>
    </source>
</evidence>
<dbReference type="SUPFAM" id="SSF55658">
    <property type="entry name" value="L9 N-domain-like"/>
    <property type="match status" value="4"/>
</dbReference>
<evidence type="ECO:0000256" key="6">
    <source>
        <dbReference type="ARBA" id="ARBA00017721"/>
    </source>
</evidence>
<dbReference type="InterPro" id="IPR037056">
    <property type="entry name" value="RNase_H1_N_sf"/>
</dbReference>
<dbReference type="GO" id="GO:0046872">
    <property type="term" value="F:metal ion binding"/>
    <property type="evidence" value="ECO:0007669"/>
    <property type="project" value="UniProtKB-KW"/>
</dbReference>
<accession>A0A166N062</accession>
<dbReference type="OrthoDB" id="407198at2759"/>
<evidence type="ECO:0000256" key="11">
    <source>
        <dbReference type="ARBA" id="ARBA00022842"/>
    </source>
</evidence>
<comment type="function">
    <text evidence="3">Endonuclease that specifically degrades the RNA of RNA-DNA hybrids.</text>
</comment>
<keyword evidence="9" id="KW-0255">Endonuclease</keyword>
<dbReference type="FunFam" id="3.40.970.10:FF:000002">
    <property type="entry name" value="Ribonuclease H"/>
    <property type="match status" value="4"/>
</dbReference>
<feature type="compositionally biased region" description="Polar residues" evidence="12">
    <location>
        <begin position="399"/>
        <end position="423"/>
    </location>
</feature>
<dbReference type="CDD" id="cd09280">
    <property type="entry name" value="RNase_HI_eukaryote_like"/>
    <property type="match status" value="2"/>
</dbReference>
<feature type="region of interest" description="Disordered" evidence="12">
    <location>
        <begin position="62"/>
        <end position="317"/>
    </location>
</feature>
<feature type="compositionally biased region" description="Basic residues" evidence="12">
    <location>
        <begin position="527"/>
        <end position="537"/>
    </location>
</feature>
<feature type="compositionally biased region" description="Basic and acidic residues" evidence="12">
    <location>
        <begin position="270"/>
        <end position="281"/>
    </location>
</feature>
<comment type="cofactor">
    <cofactor evidence="2">
        <name>Mg(2+)</name>
        <dbReference type="ChEBI" id="CHEBI:18420"/>
    </cofactor>
</comment>
<evidence type="ECO:0000256" key="5">
    <source>
        <dbReference type="ARBA" id="ARBA00012180"/>
    </source>
</evidence>
<dbReference type="InterPro" id="IPR002156">
    <property type="entry name" value="RNaseH_domain"/>
</dbReference>
<dbReference type="Gene3D" id="3.30.420.10">
    <property type="entry name" value="Ribonuclease H-like superfamily/Ribonuclease H"/>
    <property type="match status" value="2"/>
</dbReference>
<evidence type="ECO:0000256" key="9">
    <source>
        <dbReference type="ARBA" id="ARBA00022759"/>
    </source>
</evidence>